<dbReference type="GO" id="GO:0003677">
    <property type="term" value="F:DNA binding"/>
    <property type="evidence" value="ECO:0007669"/>
    <property type="project" value="UniProtKB-KW"/>
</dbReference>
<feature type="domain" description="Zn(2)-C6 fungal-type" evidence="7">
    <location>
        <begin position="20"/>
        <end position="50"/>
    </location>
</feature>
<dbReference type="GO" id="GO:0006351">
    <property type="term" value="P:DNA-templated transcription"/>
    <property type="evidence" value="ECO:0007669"/>
    <property type="project" value="InterPro"/>
</dbReference>
<keyword evidence="5" id="KW-0804">Transcription</keyword>
<name>A0AAJ0F5P5_9PEZI</name>
<evidence type="ECO:0000313" key="9">
    <source>
        <dbReference type="Proteomes" id="UP001239445"/>
    </source>
</evidence>
<dbReference type="Gene3D" id="4.10.240.10">
    <property type="entry name" value="Zn(2)-C6 fungal-type DNA-binding domain"/>
    <property type="match status" value="1"/>
</dbReference>
<dbReference type="Proteomes" id="UP001239445">
    <property type="component" value="Unassembled WGS sequence"/>
</dbReference>
<dbReference type="PROSITE" id="PS00463">
    <property type="entry name" value="ZN2_CY6_FUNGAL_1"/>
    <property type="match status" value="1"/>
</dbReference>
<dbReference type="InterPro" id="IPR036864">
    <property type="entry name" value="Zn2-C6_fun-type_DNA-bd_sf"/>
</dbReference>
<evidence type="ECO:0000259" key="7">
    <source>
        <dbReference type="PROSITE" id="PS50048"/>
    </source>
</evidence>
<dbReference type="InterPro" id="IPR007219">
    <property type="entry name" value="XnlR_reg_dom"/>
</dbReference>
<sequence length="600" mass="65848">MDVDRTKAPPVVRGLEKRKACDLCHIKKIRCDTKKPVCGHCVVYGAQCTYTPHIKKRRAEVKVKTSVTTSVQITSTDDHPVNPVAETVSVLPAHSDLIPRLTDYFTHLNSILPLFDPSVLSEIVSDPQSPSLVAAANVILALTYKNRATTLPPLPSFDPETCTKTATRLLDDADTVPSSLLTLQTLLGLLVLQLSSPHRPLHTTALLARSVALAYHLGLHQHQNNTHFDAPTVQTRIRTFWVLYILDHDINTRLSNPPLLRPDDHDIPPFESAVGYGLIPLSLSSPTQEQSFDYMRARIQLAHIQASIYEGVYSVRATSQSSPDTCTENIHDLLRSWLLLIPAQLGPDRLSSLSEEDDIPSVVLKRQLISLYFSYVACFMHAHRVGTHEAEWIGRLAEYSQGLIVTNSSLSPRSSGWKAPASGWGDVVAAARDGARLMRAVERDDEGLVWNTTCTYISASLVLIANLLTISESTSSGYQEDTTGLDIDSQLVTECLSYLENAASRRPTTDEGIKRMFAAISELGCRARIARARFLVERGGQGQGQEKGEGVRWLEAEARKSAAWSARMLVEAFTGAGVKPLVTRVAGRRGTVGDGCLMST</sequence>
<protein>
    <submittedName>
        <fullName evidence="8">Fungal-specific transcription factor domain-containing protein</fullName>
    </submittedName>
</protein>
<comment type="caution">
    <text evidence="8">The sequence shown here is derived from an EMBL/GenBank/DDBJ whole genome shotgun (WGS) entry which is preliminary data.</text>
</comment>
<dbReference type="InterPro" id="IPR050987">
    <property type="entry name" value="AtrR-like"/>
</dbReference>
<keyword evidence="9" id="KW-1185">Reference proteome</keyword>
<dbReference type="PANTHER" id="PTHR46910:SF37">
    <property type="entry name" value="ZN(II)2CYS6 TRANSCRIPTION FACTOR (EUROFUNG)"/>
    <property type="match status" value="1"/>
</dbReference>
<keyword evidence="3" id="KW-0805">Transcription regulation</keyword>
<dbReference type="Pfam" id="PF04082">
    <property type="entry name" value="Fungal_trans"/>
    <property type="match status" value="1"/>
</dbReference>
<dbReference type="SMART" id="SM00906">
    <property type="entry name" value="Fungal_trans"/>
    <property type="match status" value="1"/>
</dbReference>
<evidence type="ECO:0000256" key="5">
    <source>
        <dbReference type="ARBA" id="ARBA00023163"/>
    </source>
</evidence>
<dbReference type="Pfam" id="PF00172">
    <property type="entry name" value="Zn_clus"/>
    <property type="match status" value="1"/>
</dbReference>
<dbReference type="AlphaFoldDB" id="A0AAJ0F5P5"/>
<accession>A0AAJ0F5P5</accession>
<dbReference type="GO" id="GO:0000981">
    <property type="term" value="F:DNA-binding transcription factor activity, RNA polymerase II-specific"/>
    <property type="evidence" value="ECO:0007669"/>
    <property type="project" value="InterPro"/>
</dbReference>
<dbReference type="SUPFAM" id="SSF57701">
    <property type="entry name" value="Zn2/Cys6 DNA-binding domain"/>
    <property type="match status" value="1"/>
</dbReference>
<evidence type="ECO:0000256" key="2">
    <source>
        <dbReference type="ARBA" id="ARBA00022723"/>
    </source>
</evidence>
<gene>
    <name evidence="8" type="ORF">QBC47DRAFT_414700</name>
</gene>
<dbReference type="EMBL" id="MU839835">
    <property type="protein sequence ID" value="KAK1754752.1"/>
    <property type="molecule type" value="Genomic_DNA"/>
</dbReference>
<evidence type="ECO:0000256" key="1">
    <source>
        <dbReference type="ARBA" id="ARBA00004123"/>
    </source>
</evidence>
<proteinExistence type="predicted"/>
<dbReference type="InterPro" id="IPR001138">
    <property type="entry name" value="Zn2Cys6_DnaBD"/>
</dbReference>
<dbReference type="GO" id="GO:0008270">
    <property type="term" value="F:zinc ion binding"/>
    <property type="evidence" value="ECO:0007669"/>
    <property type="project" value="InterPro"/>
</dbReference>
<evidence type="ECO:0000256" key="4">
    <source>
        <dbReference type="ARBA" id="ARBA00023125"/>
    </source>
</evidence>
<reference evidence="8" key="1">
    <citation type="submission" date="2023-06" db="EMBL/GenBank/DDBJ databases">
        <title>Genome-scale phylogeny and comparative genomics of the fungal order Sordariales.</title>
        <authorList>
            <consortium name="Lawrence Berkeley National Laboratory"/>
            <person name="Hensen N."/>
            <person name="Bonometti L."/>
            <person name="Westerberg I."/>
            <person name="Brannstrom I.O."/>
            <person name="Guillou S."/>
            <person name="Cros-Aarteil S."/>
            <person name="Calhoun S."/>
            <person name="Haridas S."/>
            <person name="Kuo A."/>
            <person name="Mondo S."/>
            <person name="Pangilinan J."/>
            <person name="Riley R."/>
            <person name="Labutti K."/>
            <person name="Andreopoulos B."/>
            <person name="Lipzen A."/>
            <person name="Chen C."/>
            <person name="Yanf M."/>
            <person name="Daum C."/>
            <person name="Ng V."/>
            <person name="Clum A."/>
            <person name="Steindorff A."/>
            <person name="Ohm R."/>
            <person name="Martin F."/>
            <person name="Silar P."/>
            <person name="Natvig D."/>
            <person name="Lalanne C."/>
            <person name="Gautier V."/>
            <person name="Ament-Velasquez S.L."/>
            <person name="Kruys A."/>
            <person name="Hutchinson M.I."/>
            <person name="Powell A.J."/>
            <person name="Barry K."/>
            <person name="Miller A.N."/>
            <person name="Grigoriev I.V."/>
            <person name="Debuchy R."/>
            <person name="Gladieux P."/>
            <person name="Thoren M.H."/>
            <person name="Johannesson H."/>
        </authorList>
    </citation>
    <scope>NUCLEOTIDE SEQUENCE</scope>
    <source>
        <strain evidence="8">PSN4</strain>
    </source>
</reference>
<organism evidence="8 9">
    <name type="scientific">Echria macrotheca</name>
    <dbReference type="NCBI Taxonomy" id="438768"/>
    <lineage>
        <taxon>Eukaryota</taxon>
        <taxon>Fungi</taxon>
        <taxon>Dikarya</taxon>
        <taxon>Ascomycota</taxon>
        <taxon>Pezizomycotina</taxon>
        <taxon>Sordariomycetes</taxon>
        <taxon>Sordariomycetidae</taxon>
        <taxon>Sordariales</taxon>
        <taxon>Schizotheciaceae</taxon>
        <taxon>Echria</taxon>
    </lineage>
</organism>
<evidence type="ECO:0000313" key="8">
    <source>
        <dbReference type="EMBL" id="KAK1754752.1"/>
    </source>
</evidence>
<dbReference type="PANTHER" id="PTHR46910">
    <property type="entry name" value="TRANSCRIPTION FACTOR PDR1"/>
    <property type="match status" value="1"/>
</dbReference>
<evidence type="ECO:0000256" key="3">
    <source>
        <dbReference type="ARBA" id="ARBA00023015"/>
    </source>
</evidence>
<dbReference type="GO" id="GO:0005634">
    <property type="term" value="C:nucleus"/>
    <property type="evidence" value="ECO:0007669"/>
    <property type="project" value="UniProtKB-SubCell"/>
</dbReference>
<dbReference type="CDD" id="cd00067">
    <property type="entry name" value="GAL4"/>
    <property type="match status" value="1"/>
</dbReference>
<keyword evidence="2" id="KW-0479">Metal-binding</keyword>
<evidence type="ECO:0000256" key="6">
    <source>
        <dbReference type="ARBA" id="ARBA00023242"/>
    </source>
</evidence>
<keyword evidence="6" id="KW-0539">Nucleus</keyword>
<dbReference type="SMART" id="SM00066">
    <property type="entry name" value="GAL4"/>
    <property type="match status" value="1"/>
</dbReference>
<comment type="subcellular location">
    <subcellularLocation>
        <location evidence="1">Nucleus</location>
    </subcellularLocation>
</comment>
<dbReference type="CDD" id="cd12148">
    <property type="entry name" value="fungal_TF_MHR"/>
    <property type="match status" value="1"/>
</dbReference>
<keyword evidence="4" id="KW-0238">DNA-binding</keyword>
<dbReference type="PROSITE" id="PS50048">
    <property type="entry name" value="ZN2_CY6_FUNGAL_2"/>
    <property type="match status" value="1"/>
</dbReference>